<protein>
    <recommendedName>
        <fullName evidence="1">NadR/Ttd14 AAA domain-containing protein</fullName>
    </recommendedName>
</protein>
<dbReference type="InterPro" id="IPR038727">
    <property type="entry name" value="NadR/Ttd14_AAA_dom"/>
</dbReference>
<evidence type="ECO:0000259" key="1">
    <source>
        <dbReference type="Pfam" id="PF13521"/>
    </source>
</evidence>
<sequence length="926" mass="101773">MFNPLLDRITFMSMTYDLTRLGSTRFEHLVQALTLAHLGHGVEIFGAGPDGGREATFRGEINMEGKGRWNGYGVIQAKYKERLTTTTADQAWFFEQITAELDAWIDPKKKRHQNKPNYLILATNVPLTSVAESGGLDRLKRLFANYRDRVEKRSDGSERKIGMPEFIDYAVWHADYLDRLLDNNGEISRRYADLVLPGDVIARLYEQVAETDKRLAQAWVGHVVRSIKNDITVELGESGDDANSPLALAEVAVDLPSSFEHRHAPASPALKLLIERGDQVLTPALYPAERDRIVLLGGPGSGKSTLSRLLCQLYRVALITEAASGMVTQQIAEQAAQIRAALDAAGMPRPTLHRLPVRVVLSTFADAVSRSKSVTLLQHIVELINHRSSDPITVPETKRLVTAWPLLVVLDGMDEVAAADNRDDVSTRITDFFTEMAAVGADVLTVCTSRPMGFERDPELDFEELHLTPLEPGDAMRYAARLLACRFANNADRQEQTLDRLHTASQAIDTARLMTSPLQVTILSLILEQRRQAPASRYALFRSYYDTIYARECNKPPGIGDVLEAHRPQFDQLHARCGLAIHAGAELAGTAESVLPSGEFELIARDILESEGHPKSDRDALIEQMMRLAQQRLVLLVPRMDGLAFEVRSLAEFFAARYLMAGEDAADKLELLVPSAHWRHTWLLGAGYIFSERLYLRDAVVSRLLTADHSNAVNRLVMPGAALAIDALRDGFAANTPRFEQGLVVTALRLLTGPIGSHITELADALVPFMERSAGISDAVWREIEALLADQNPGATRAFLTSLAAADSDAIAVRATNRLAAYVEQEAAVVVAAAGDDDASTMESVRAQLITAGLIAHDDSDPRWFETIARKSTDGSEDNGPLIQAREVLVEGCGGGTPVRRSKIRACFAEAIAHDHIGYVLSPIQS</sequence>
<name>A0ABX3SR69_MYCMA</name>
<proteinExistence type="predicted"/>
<organism evidence="2 3">
    <name type="scientific">Mycobacterium malmoense</name>
    <dbReference type="NCBI Taxonomy" id="1780"/>
    <lineage>
        <taxon>Bacteria</taxon>
        <taxon>Bacillati</taxon>
        <taxon>Actinomycetota</taxon>
        <taxon>Actinomycetes</taxon>
        <taxon>Mycobacteriales</taxon>
        <taxon>Mycobacteriaceae</taxon>
        <taxon>Mycobacterium</taxon>
    </lineage>
</organism>
<reference evidence="2 3" key="1">
    <citation type="submission" date="2017-02" db="EMBL/GenBank/DDBJ databases">
        <title>The new phylogeny of genus Mycobacterium.</title>
        <authorList>
            <person name="Tortoli E."/>
            <person name="Trovato A."/>
            <person name="Cirillo D.M."/>
        </authorList>
    </citation>
    <scope>NUCLEOTIDE SEQUENCE [LARGE SCALE GENOMIC DNA]</scope>
    <source>
        <strain evidence="2 3">IP1130001</strain>
    </source>
</reference>
<keyword evidence="3" id="KW-1185">Reference proteome</keyword>
<accession>A0ABX3SR69</accession>
<dbReference type="SUPFAM" id="SSF52540">
    <property type="entry name" value="P-loop containing nucleoside triphosphate hydrolases"/>
    <property type="match status" value="1"/>
</dbReference>
<dbReference type="EMBL" id="MVHV01000015">
    <property type="protein sequence ID" value="ORA80870.1"/>
    <property type="molecule type" value="Genomic_DNA"/>
</dbReference>
<dbReference type="Pfam" id="PF13521">
    <property type="entry name" value="AAA_28"/>
    <property type="match status" value="1"/>
</dbReference>
<comment type="caution">
    <text evidence="2">The sequence shown here is derived from an EMBL/GenBank/DDBJ whole genome shotgun (WGS) entry which is preliminary data.</text>
</comment>
<gene>
    <name evidence="2" type="ORF">BST29_15340</name>
</gene>
<dbReference type="Gene3D" id="3.40.50.300">
    <property type="entry name" value="P-loop containing nucleotide triphosphate hydrolases"/>
    <property type="match status" value="1"/>
</dbReference>
<evidence type="ECO:0000313" key="3">
    <source>
        <dbReference type="Proteomes" id="UP000243140"/>
    </source>
</evidence>
<feature type="domain" description="NadR/Ttd14 AAA" evidence="1">
    <location>
        <begin position="292"/>
        <end position="341"/>
    </location>
</feature>
<evidence type="ECO:0000313" key="2">
    <source>
        <dbReference type="EMBL" id="ORA80870.1"/>
    </source>
</evidence>
<dbReference type="InterPro" id="IPR027417">
    <property type="entry name" value="P-loop_NTPase"/>
</dbReference>
<dbReference type="Proteomes" id="UP000243140">
    <property type="component" value="Unassembled WGS sequence"/>
</dbReference>